<protein>
    <submittedName>
        <fullName evidence="2">Uncharacterized protein</fullName>
    </submittedName>
</protein>
<sequence length="426" mass="49234">MKGWQKKYGVSLKFPNNCISISKEQSVERIQVYLKNIWSVCRYFLDKFGIDPPIINGDQMSLHRNESSGRATLSFRNQDTFVKENHHLSRERITVFTQVSNDTKINLIPEFVFKRTGKRPPLPNALLTMKYRWSPKGSHRLEYLLCTIENLPNRFNMFSHTNFAIYVLGDYVVHLMPEVKGYMLIIIGGGITGFVQVNDTHLHKQLKTKYHEIEKVKMLEKLVQTPNKIPTPNQSEMIQMLHQTHADCKIDVEAAFKSTWATDTSDGSEDYKVSDRIMYLVGPSMREFRLEMMSKPYPNTIQRVIKQLIPSKGVKRANDLEGSELFDGDGIEGKAAESESEDEREPSWNLLEVIDPSGEIPMEDSWEPKHDTLFLEKIQKVLDGNKTSSLFLPYRSKLIITASETRRSIKKRMSKPRNRRTVTKKS</sequence>
<reference evidence="2" key="1">
    <citation type="submission" date="2015-07" db="EMBL/GenBank/DDBJ databases">
        <title>MeaNS - Measles Nucleotide Surveillance Program.</title>
        <authorList>
            <person name="Tran T."/>
            <person name="Druce J."/>
        </authorList>
    </citation>
    <scope>NUCLEOTIDE SEQUENCE</scope>
    <source>
        <strain evidence="2">UCB-OBI-ISO-001</strain>
        <tissue evidence="2">Gonad</tissue>
    </source>
</reference>
<feature type="region of interest" description="Disordered" evidence="1">
    <location>
        <begin position="320"/>
        <end position="346"/>
    </location>
</feature>
<gene>
    <name evidence="2" type="ORF">OCBIM_22022755mg</name>
</gene>
<feature type="compositionally biased region" description="Acidic residues" evidence="1">
    <location>
        <begin position="321"/>
        <end position="330"/>
    </location>
</feature>
<proteinExistence type="predicted"/>
<dbReference type="AlphaFoldDB" id="A0A0L8FFZ7"/>
<dbReference type="EMBL" id="KQ432985">
    <property type="protein sequence ID" value="KOF62590.1"/>
    <property type="molecule type" value="Genomic_DNA"/>
</dbReference>
<feature type="region of interest" description="Disordered" evidence="1">
    <location>
        <begin position="407"/>
        <end position="426"/>
    </location>
</feature>
<evidence type="ECO:0000256" key="1">
    <source>
        <dbReference type="SAM" id="MobiDB-lite"/>
    </source>
</evidence>
<evidence type="ECO:0000313" key="2">
    <source>
        <dbReference type="EMBL" id="KOF62590.1"/>
    </source>
</evidence>
<feature type="compositionally biased region" description="Basic residues" evidence="1">
    <location>
        <begin position="408"/>
        <end position="426"/>
    </location>
</feature>
<name>A0A0L8FFZ7_OCTBM</name>
<accession>A0A0L8FFZ7</accession>
<organism evidence="2">
    <name type="scientific">Octopus bimaculoides</name>
    <name type="common">California two-spotted octopus</name>
    <dbReference type="NCBI Taxonomy" id="37653"/>
    <lineage>
        <taxon>Eukaryota</taxon>
        <taxon>Metazoa</taxon>
        <taxon>Spiralia</taxon>
        <taxon>Lophotrochozoa</taxon>
        <taxon>Mollusca</taxon>
        <taxon>Cephalopoda</taxon>
        <taxon>Coleoidea</taxon>
        <taxon>Octopodiformes</taxon>
        <taxon>Octopoda</taxon>
        <taxon>Incirrata</taxon>
        <taxon>Octopodidae</taxon>
        <taxon>Octopus</taxon>
    </lineage>
</organism>